<dbReference type="EMBL" id="CP104013">
    <property type="protein sequence ID" value="UYP46406.1"/>
    <property type="molecule type" value="Genomic_DNA"/>
</dbReference>
<evidence type="ECO:0008006" key="3">
    <source>
        <dbReference type="Google" id="ProtNLM"/>
    </source>
</evidence>
<name>A0ABY6HSC0_9ARCH</name>
<gene>
    <name evidence="1" type="ORF">NEF87_002691</name>
</gene>
<reference evidence="1" key="1">
    <citation type="submission" date="2022-09" db="EMBL/GenBank/DDBJ databases">
        <title>Actin cytoskeleton and complex cell architecture in an #Asgard archaeon.</title>
        <authorList>
            <person name="Ponce Toledo R.I."/>
            <person name="Schleper C."/>
            <person name="Rodrigues Oliveira T."/>
            <person name="Wollweber F."/>
            <person name="Xu J."/>
            <person name="Rittmann S."/>
            <person name="Klingl A."/>
            <person name="Pilhofer M."/>
        </authorList>
    </citation>
    <scope>NUCLEOTIDE SEQUENCE</scope>
    <source>
        <strain evidence="1">B-35</strain>
    </source>
</reference>
<organism evidence="1 2">
    <name type="scientific">Candidatus Lokiarchaeum ossiferum</name>
    <dbReference type="NCBI Taxonomy" id="2951803"/>
    <lineage>
        <taxon>Archaea</taxon>
        <taxon>Promethearchaeati</taxon>
        <taxon>Promethearchaeota</taxon>
        <taxon>Promethearchaeia</taxon>
        <taxon>Promethearchaeales</taxon>
        <taxon>Promethearchaeaceae</taxon>
        <taxon>Candidatus Lokiarchaeum</taxon>
    </lineage>
</organism>
<dbReference type="Proteomes" id="UP001208689">
    <property type="component" value="Chromosome"/>
</dbReference>
<evidence type="ECO:0000313" key="1">
    <source>
        <dbReference type="EMBL" id="UYP46406.1"/>
    </source>
</evidence>
<accession>A0ABY6HSC0</accession>
<protein>
    <recommendedName>
        <fullName evidence="3">Ribbon-helix-helix protein CopG domain-containing protein</fullName>
    </recommendedName>
</protein>
<keyword evidence="2" id="KW-1185">Reference proteome</keyword>
<proteinExistence type="predicted"/>
<evidence type="ECO:0000313" key="2">
    <source>
        <dbReference type="Proteomes" id="UP001208689"/>
    </source>
</evidence>
<sequence length="48" mass="5602">MKKKQITISLDEDVIKKMEEVRKITGLPISTQIELKLKGYIVKKEIDE</sequence>